<organism evidence="1 2">
    <name type="scientific">candidate division WOR-3 bacterium</name>
    <dbReference type="NCBI Taxonomy" id="2052148"/>
    <lineage>
        <taxon>Bacteria</taxon>
        <taxon>Bacteria division WOR-3</taxon>
    </lineage>
</organism>
<evidence type="ECO:0000313" key="1">
    <source>
        <dbReference type="EMBL" id="MBM3330642.1"/>
    </source>
</evidence>
<reference evidence="1" key="1">
    <citation type="submission" date="2019-03" db="EMBL/GenBank/DDBJ databases">
        <title>Lake Tanganyika Metagenome-Assembled Genomes (MAGs).</title>
        <authorList>
            <person name="Tran P."/>
        </authorList>
    </citation>
    <scope>NUCLEOTIDE SEQUENCE</scope>
    <source>
        <strain evidence="1">K_DeepCast_150m_m2_040</strain>
    </source>
</reference>
<sequence length="191" mass="20210">MPLTSHDLHRLVCRSTVLIVAALFLVLPNLSCTRAPRYSDESFYEDIAWGIMTGLVDIYNQNIAGTPAGPVDIVANGPFGGTVHITGTTSYDSGNGIETVHLEYDLTNCRVSSTSSSSSLNVDLTLNGIVSEDGTWSSSYVSLSYSSANLGVAGSSERGTKMRDVSGATPFKANRTSSGTSAELFGLKVSW</sequence>
<dbReference type="Proteomes" id="UP000779900">
    <property type="component" value="Unassembled WGS sequence"/>
</dbReference>
<dbReference type="EMBL" id="VGIR01000007">
    <property type="protein sequence ID" value="MBM3330642.1"/>
    <property type="molecule type" value="Genomic_DNA"/>
</dbReference>
<dbReference type="AlphaFoldDB" id="A0A938BSK0"/>
<evidence type="ECO:0000313" key="2">
    <source>
        <dbReference type="Proteomes" id="UP000779900"/>
    </source>
</evidence>
<protein>
    <submittedName>
        <fullName evidence="1">Uncharacterized protein</fullName>
    </submittedName>
</protein>
<accession>A0A938BSK0</accession>
<comment type="caution">
    <text evidence="1">The sequence shown here is derived from an EMBL/GenBank/DDBJ whole genome shotgun (WGS) entry which is preliminary data.</text>
</comment>
<gene>
    <name evidence="1" type="ORF">FJY68_02170</name>
</gene>
<proteinExistence type="predicted"/>
<name>A0A938BSK0_UNCW3</name>